<keyword evidence="3" id="KW-1185">Reference proteome</keyword>
<evidence type="ECO:0000256" key="1">
    <source>
        <dbReference type="SAM" id="MobiDB-lite"/>
    </source>
</evidence>
<protein>
    <submittedName>
        <fullName evidence="2">Uncharacterized protein</fullName>
    </submittedName>
</protein>
<sequence>MDIALSSVENEPITPLSKDTSPKLYKDSDISSSKFFSQNSPIPTEDLIINDNIDFLYIESNSLSSNLTFNLTKTEIASNVSSVFPSFRGSNIFMNSVPHSNNESLSLNRKSYESVEPRSFYERYDSKLPLLKIPQLSVDIYRQNSIKSQPDRQSLNETPQLTIGLTMNDSPPKSAVPIINEVPVDFDISQDSSIKPSEDQPLSLNNTNPPLEIILDKQSVFCSCEWCSII</sequence>
<organism evidence="2 3">
    <name type="scientific">Stentor coeruleus</name>
    <dbReference type="NCBI Taxonomy" id="5963"/>
    <lineage>
        <taxon>Eukaryota</taxon>
        <taxon>Sar</taxon>
        <taxon>Alveolata</taxon>
        <taxon>Ciliophora</taxon>
        <taxon>Postciliodesmatophora</taxon>
        <taxon>Heterotrichea</taxon>
        <taxon>Heterotrichida</taxon>
        <taxon>Stentoridae</taxon>
        <taxon>Stentor</taxon>
    </lineage>
</organism>
<proteinExistence type="predicted"/>
<reference evidence="2 3" key="1">
    <citation type="submission" date="2016-11" db="EMBL/GenBank/DDBJ databases">
        <title>The macronuclear genome of Stentor coeruleus: a giant cell with tiny introns.</title>
        <authorList>
            <person name="Slabodnick M."/>
            <person name="Ruby J.G."/>
            <person name="Reiff S.B."/>
            <person name="Swart E.C."/>
            <person name="Gosai S."/>
            <person name="Prabakaran S."/>
            <person name="Witkowska E."/>
            <person name="Larue G.E."/>
            <person name="Fisher S."/>
            <person name="Freeman R.M."/>
            <person name="Gunawardena J."/>
            <person name="Chu W."/>
            <person name="Stover N.A."/>
            <person name="Gregory B.D."/>
            <person name="Nowacki M."/>
            <person name="Derisi J."/>
            <person name="Roy S.W."/>
            <person name="Marshall W.F."/>
            <person name="Sood P."/>
        </authorList>
    </citation>
    <scope>NUCLEOTIDE SEQUENCE [LARGE SCALE GENOMIC DNA]</scope>
    <source>
        <strain evidence="2">WM001</strain>
    </source>
</reference>
<dbReference type="AlphaFoldDB" id="A0A1R2BGZ9"/>
<evidence type="ECO:0000313" key="2">
    <source>
        <dbReference type="EMBL" id="OMJ76004.1"/>
    </source>
</evidence>
<accession>A0A1R2BGZ9</accession>
<feature type="region of interest" description="Disordered" evidence="1">
    <location>
        <begin position="1"/>
        <end position="25"/>
    </location>
</feature>
<dbReference type="Proteomes" id="UP000187209">
    <property type="component" value="Unassembled WGS sequence"/>
</dbReference>
<dbReference type="EMBL" id="MPUH01000657">
    <property type="protein sequence ID" value="OMJ76004.1"/>
    <property type="molecule type" value="Genomic_DNA"/>
</dbReference>
<name>A0A1R2BGZ9_9CILI</name>
<gene>
    <name evidence="2" type="ORF">SteCoe_24717</name>
</gene>
<evidence type="ECO:0000313" key="3">
    <source>
        <dbReference type="Proteomes" id="UP000187209"/>
    </source>
</evidence>
<comment type="caution">
    <text evidence="2">The sequence shown here is derived from an EMBL/GenBank/DDBJ whole genome shotgun (WGS) entry which is preliminary data.</text>
</comment>